<dbReference type="PANTHER" id="PTHR34294:SF5">
    <property type="entry name" value="CENTRAL GLYCOLYTIC GENES REGULATOR"/>
    <property type="match status" value="1"/>
</dbReference>
<dbReference type="SUPFAM" id="SSF100950">
    <property type="entry name" value="NagB/RpiA/CoA transferase-like"/>
    <property type="match status" value="1"/>
</dbReference>
<evidence type="ECO:0000256" key="2">
    <source>
        <dbReference type="ARBA" id="ARBA00023015"/>
    </source>
</evidence>
<accession>A0ABV8X6E4</accession>
<dbReference type="Pfam" id="PF04198">
    <property type="entry name" value="Sugar-bind"/>
    <property type="match status" value="1"/>
</dbReference>
<keyword evidence="2" id="KW-0805">Transcription regulation</keyword>
<reference evidence="8" key="1">
    <citation type="journal article" date="2019" name="Int. J. Syst. Evol. Microbiol.">
        <title>The Global Catalogue of Microorganisms (GCM) 10K type strain sequencing project: providing services to taxonomists for standard genome sequencing and annotation.</title>
        <authorList>
            <consortium name="The Broad Institute Genomics Platform"/>
            <consortium name="The Broad Institute Genome Sequencing Center for Infectious Disease"/>
            <person name="Wu L."/>
            <person name="Ma J."/>
        </authorList>
    </citation>
    <scope>NUCLEOTIDE SEQUENCE [LARGE SCALE GENOMIC DNA]</scope>
    <source>
        <strain evidence="8">CCUG 59778</strain>
    </source>
</reference>
<gene>
    <name evidence="7" type="ORF">ACFOZY_13725</name>
</gene>
<feature type="domain" description="Sugar-binding" evidence="5">
    <location>
        <begin position="92"/>
        <end position="339"/>
    </location>
</feature>
<keyword evidence="8" id="KW-1185">Reference proteome</keyword>
<evidence type="ECO:0000259" key="5">
    <source>
        <dbReference type="Pfam" id="PF04198"/>
    </source>
</evidence>
<dbReference type="Proteomes" id="UP001595817">
    <property type="component" value="Unassembled WGS sequence"/>
</dbReference>
<comment type="similarity">
    <text evidence="1">Belongs to the SorC transcriptional regulatory family.</text>
</comment>
<proteinExistence type="inferred from homology"/>
<sequence length="344" mass="37654">MDPVVDSLKKIMPEAVESLLKRYRILTAIKNMGPVGRRVLAEHLQLSERDARKETDLLRNQSLVHYDSSGMMITEDGENVLVGLHELTREWSGITEVERKLEELLNIREVIVVSGDCEHDPQTKTMMGSEAANRLSTVIQKGQTIAVTGGSSVAAVAESVPSSVKNKDLLFIAARGGMGGDLQTQANSIVASIAEKTAGKYRTLFLPDQLSEESYESIMKEPFIVDMINLYQTTDLVIHGIGDATEMAVKRNSTDEEIGILKDTGAVGEAFGYYFNEQGEAVHRIRTVGIQLSQLERVPTILAVAGGSKKDLAILSYLKHAPQQTTLITDEGAALNMLNRLSNK</sequence>
<organism evidence="7 8">
    <name type="scientific">Chungangia koreensis</name>
    <dbReference type="NCBI Taxonomy" id="752657"/>
    <lineage>
        <taxon>Bacteria</taxon>
        <taxon>Bacillati</taxon>
        <taxon>Bacillota</taxon>
        <taxon>Bacilli</taxon>
        <taxon>Lactobacillales</taxon>
        <taxon>Chungangia</taxon>
    </lineage>
</organism>
<name>A0ABV8X6E4_9LACT</name>
<dbReference type="RefSeq" id="WP_378156477.1">
    <property type="nucleotide sequence ID" value="NZ_JBHSEC010000020.1"/>
</dbReference>
<evidence type="ECO:0000313" key="8">
    <source>
        <dbReference type="Proteomes" id="UP001595817"/>
    </source>
</evidence>
<evidence type="ECO:0000256" key="3">
    <source>
        <dbReference type="ARBA" id="ARBA00023125"/>
    </source>
</evidence>
<comment type="caution">
    <text evidence="7">The sequence shown here is derived from an EMBL/GenBank/DDBJ whole genome shotgun (WGS) entry which is preliminary data.</text>
</comment>
<keyword evidence="4" id="KW-0804">Transcription</keyword>
<evidence type="ECO:0000256" key="1">
    <source>
        <dbReference type="ARBA" id="ARBA00010466"/>
    </source>
</evidence>
<dbReference type="PANTHER" id="PTHR34294">
    <property type="entry name" value="TRANSCRIPTIONAL REGULATOR-RELATED"/>
    <property type="match status" value="1"/>
</dbReference>
<evidence type="ECO:0000256" key="4">
    <source>
        <dbReference type="ARBA" id="ARBA00023163"/>
    </source>
</evidence>
<feature type="domain" description="CggR N-terminal DNA binding" evidence="6">
    <location>
        <begin position="21"/>
        <end position="86"/>
    </location>
</feature>
<dbReference type="Gene3D" id="1.10.10.10">
    <property type="entry name" value="Winged helix-like DNA-binding domain superfamily/Winged helix DNA-binding domain"/>
    <property type="match status" value="1"/>
</dbReference>
<dbReference type="InterPro" id="IPR037171">
    <property type="entry name" value="NagB/RpiA_transferase-like"/>
</dbReference>
<keyword evidence="3" id="KW-0238">DNA-binding</keyword>
<dbReference type="InterPro" id="IPR051054">
    <property type="entry name" value="SorC_transcr_regulators"/>
</dbReference>
<dbReference type="EMBL" id="JBHSEC010000020">
    <property type="protein sequence ID" value="MFC4411481.1"/>
    <property type="molecule type" value="Genomic_DNA"/>
</dbReference>
<protein>
    <submittedName>
        <fullName evidence="7">Sugar-binding transcriptional regulator</fullName>
    </submittedName>
</protein>
<dbReference type="Pfam" id="PF21715">
    <property type="entry name" value="CggR_N"/>
    <property type="match status" value="1"/>
</dbReference>
<dbReference type="InterPro" id="IPR048715">
    <property type="entry name" value="CggR_N"/>
</dbReference>
<dbReference type="SUPFAM" id="SSF46785">
    <property type="entry name" value="Winged helix' DNA-binding domain"/>
    <property type="match status" value="1"/>
</dbReference>
<dbReference type="InterPro" id="IPR036388">
    <property type="entry name" value="WH-like_DNA-bd_sf"/>
</dbReference>
<dbReference type="InterPro" id="IPR036390">
    <property type="entry name" value="WH_DNA-bd_sf"/>
</dbReference>
<dbReference type="Gene3D" id="3.40.50.1360">
    <property type="match status" value="1"/>
</dbReference>
<evidence type="ECO:0000313" key="7">
    <source>
        <dbReference type="EMBL" id="MFC4411481.1"/>
    </source>
</evidence>
<evidence type="ECO:0000259" key="6">
    <source>
        <dbReference type="Pfam" id="PF21715"/>
    </source>
</evidence>
<dbReference type="InterPro" id="IPR007324">
    <property type="entry name" value="Sugar-bd_dom_put"/>
</dbReference>